<dbReference type="Gene3D" id="1.10.260.40">
    <property type="entry name" value="lambda repressor-like DNA-binding domains"/>
    <property type="match status" value="1"/>
</dbReference>
<dbReference type="EMBL" id="JFKC01000002">
    <property type="protein sequence ID" value="OSQ52468.1"/>
    <property type="molecule type" value="Genomic_DNA"/>
</dbReference>
<dbReference type="STRING" id="1123756.MGEO_03540"/>
<dbReference type="InterPro" id="IPR010982">
    <property type="entry name" value="Lambda_DNA-bd_dom_sf"/>
</dbReference>
<dbReference type="RefSeq" id="WP_085635344.1">
    <property type="nucleotide sequence ID" value="NZ_JFKC01000002.1"/>
</dbReference>
<dbReference type="CDD" id="cd00093">
    <property type="entry name" value="HTH_XRE"/>
    <property type="match status" value="1"/>
</dbReference>
<comment type="caution">
    <text evidence="2">The sequence shown here is derived from an EMBL/GenBank/DDBJ whole genome shotgun (WGS) entry which is preliminary data.</text>
</comment>
<organism evidence="2 3">
    <name type="scientific">Marivita geojedonensis</name>
    <dbReference type="NCBI Taxonomy" id="1123756"/>
    <lineage>
        <taxon>Bacteria</taxon>
        <taxon>Pseudomonadati</taxon>
        <taxon>Pseudomonadota</taxon>
        <taxon>Alphaproteobacteria</taxon>
        <taxon>Rhodobacterales</taxon>
        <taxon>Roseobacteraceae</taxon>
        <taxon>Marivita</taxon>
    </lineage>
</organism>
<dbReference type="InterPro" id="IPR001387">
    <property type="entry name" value="Cro/C1-type_HTH"/>
</dbReference>
<dbReference type="SUPFAM" id="SSF47413">
    <property type="entry name" value="lambda repressor-like DNA-binding domains"/>
    <property type="match status" value="1"/>
</dbReference>
<accession>A0A1X4NP72</accession>
<dbReference type="Proteomes" id="UP000193926">
    <property type="component" value="Unassembled WGS sequence"/>
</dbReference>
<name>A0A1X4NP72_9RHOB</name>
<dbReference type="PROSITE" id="PS50943">
    <property type="entry name" value="HTH_CROC1"/>
    <property type="match status" value="1"/>
</dbReference>
<evidence type="ECO:0000313" key="3">
    <source>
        <dbReference type="Proteomes" id="UP000193926"/>
    </source>
</evidence>
<keyword evidence="3" id="KW-1185">Reference proteome</keyword>
<feature type="domain" description="HTH cro/C1-type" evidence="1">
    <location>
        <begin position="12"/>
        <end position="67"/>
    </location>
</feature>
<dbReference type="GO" id="GO:0003677">
    <property type="term" value="F:DNA binding"/>
    <property type="evidence" value="ECO:0007669"/>
    <property type="project" value="InterPro"/>
</dbReference>
<dbReference type="OrthoDB" id="7859023at2"/>
<sequence length="135" mass="15453">MSPATSPTTNFLRDAIQNSDKTQREIAKAAGFAHPNALSMMKTGETKVPISRIPALSAVLEVDTRRFLQIALREYHPEIWMTLDEFMRPNLSQMEEDILETYHLALVDYDIPWTEELKRTLISVFELAADKSEEI</sequence>
<proteinExistence type="predicted"/>
<evidence type="ECO:0000259" key="1">
    <source>
        <dbReference type="PROSITE" id="PS50943"/>
    </source>
</evidence>
<reference evidence="2 3" key="1">
    <citation type="submission" date="2014-03" db="EMBL/GenBank/DDBJ databases">
        <title>The draft genome sequence of Marivita geojedonensis KCTC 23882.</title>
        <authorList>
            <person name="Lai Q."/>
            <person name="Shao Z."/>
        </authorList>
    </citation>
    <scope>NUCLEOTIDE SEQUENCE [LARGE SCALE GENOMIC DNA]</scope>
    <source>
        <strain evidence="2 3">DPG-138</strain>
    </source>
</reference>
<dbReference type="AlphaFoldDB" id="A0A1X4NP72"/>
<protein>
    <recommendedName>
        <fullName evidence="1">HTH cro/C1-type domain-containing protein</fullName>
    </recommendedName>
</protein>
<gene>
    <name evidence="2" type="ORF">MGEO_03540</name>
</gene>
<evidence type="ECO:0000313" key="2">
    <source>
        <dbReference type="EMBL" id="OSQ52468.1"/>
    </source>
</evidence>